<evidence type="ECO:0000313" key="2">
    <source>
        <dbReference type="EMBL" id="MBO8463051.1"/>
    </source>
</evidence>
<gene>
    <name evidence="2" type="ORF">IAC13_03870</name>
</gene>
<comment type="caution">
    <text evidence="2">The sequence shown here is derived from an EMBL/GenBank/DDBJ whole genome shotgun (WGS) entry which is preliminary data.</text>
</comment>
<dbReference type="SMART" id="SM00257">
    <property type="entry name" value="LysM"/>
    <property type="match status" value="2"/>
</dbReference>
<accession>A0A9D9N769</accession>
<dbReference type="InterPro" id="IPR018392">
    <property type="entry name" value="LysM"/>
</dbReference>
<dbReference type="SUPFAM" id="SSF54106">
    <property type="entry name" value="LysM domain"/>
    <property type="match status" value="2"/>
</dbReference>
<evidence type="ECO:0000259" key="1">
    <source>
        <dbReference type="PROSITE" id="PS51782"/>
    </source>
</evidence>
<dbReference type="Pfam" id="PF01476">
    <property type="entry name" value="LysM"/>
    <property type="match status" value="2"/>
</dbReference>
<dbReference type="Gene3D" id="3.10.350.10">
    <property type="entry name" value="LysM domain"/>
    <property type="match status" value="1"/>
</dbReference>
<organism evidence="2 3">
    <name type="scientific">Candidatus Scybalomonas excrementavium</name>
    <dbReference type="NCBI Taxonomy" id="2840943"/>
    <lineage>
        <taxon>Bacteria</taxon>
        <taxon>Bacillati</taxon>
        <taxon>Bacillota</taxon>
        <taxon>Clostridia</taxon>
        <taxon>Lachnospirales</taxon>
        <taxon>Lachnospiraceae</taxon>
        <taxon>Lachnospiraceae incertae sedis</taxon>
        <taxon>Candidatus Scybalomonas</taxon>
    </lineage>
</organism>
<dbReference type="AlphaFoldDB" id="A0A9D9N769"/>
<dbReference type="PROSITE" id="PS51782">
    <property type="entry name" value="LYSM"/>
    <property type="match status" value="1"/>
</dbReference>
<reference evidence="2" key="2">
    <citation type="journal article" date="2021" name="PeerJ">
        <title>Extensive microbial diversity within the chicken gut microbiome revealed by metagenomics and culture.</title>
        <authorList>
            <person name="Gilroy R."/>
            <person name="Ravi A."/>
            <person name="Getino M."/>
            <person name="Pursley I."/>
            <person name="Horton D.L."/>
            <person name="Alikhan N.F."/>
            <person name="Baker D."/>
            <person name="Gharbi K."/>
            <person name="Hall N."/>
            <person name="Watson M."/>
            <person name="Adriaenssens E.M."/>
            <person name="Foster-Nyarko E."/>
            <person name="Jarju S."/>
            <person name="Secka A."/>
            <person name="Antonio M."/>
            <person name="Oren A."/>
            <person name="Chaudhuri R.R."/>
            <person name="La Ragione R."/>
            <person name="Hildebrand F."/>
            <person name="Pallen M.J."/>
        </authorList>
    </citation>
    <scope>NUCLEOTIDE SEQUENCE</scope>
    <source>
        <strain evidence="2">E3-2379</strain>
    </source>
</reference>
<name>A0A9D9N769_9FIRM</name>
<proteinExistence type="predicted"/>
<dbReference type="InterPro" id="IPR036779">
    <property type="entry name" value="LysM_dom_sf"/>
</dbReference>
<feature type="domain" description="LysM" evidence="1">
    <location>
        <begin position="12"/>
        <end position="56"/>
    </location>
</feature>
<dbReference type="CDD" id="cd00118">
    <property type="entry name" value="LysM"/>
    <property type="match status" value="1"/>
</dbReference>
<dbReference type="EMBL" id="JADIML010000109">
    <property type="protein sequence ID" value="MBO8463051.1"/>
    <property type="molecule type" value="Genomic_DNA"/>
</dbReference>
<reference evidence="2" key="1">
    <citation type="submission" date="2020-10" db="EMBL/GenBank/DDBJ databases">
        <authorList>
            <person name="Gilroy R."/>
        </authorList>
    </citation>
    <scope>NUCLEOTIDE SEQUENCE</scope>
    <source>
        <strain evidence="2">E3-2379</strain>
    </source>
</reference>
<protein>
    <submittedName>
        <fullName evidence="2">LysM peptidoglycan-binding domain-containing protein</fullName>
    </submittedName>
</protein>
<dbReference type="Proteomes" id="UP000823618">
    <property type="component" value="Unassembled WGS sequence"/>
</dbReference>
<evidence type="ECO:0000313" key="3">
    <source>
        <dbReference type="Proteomes" id="UP000823618"/>
    </source>
</evidence>
<sequence>MREASSIECNGTIYVIQQGDTMYKIAKKFRINLETIMQNNPYLNVFNLKPGDEMCLPLKNMAPIENMRPYVVKSQQYISDILKETGTTFEELASKNKVLRELTLPTGTILLIPSK</sequence>